<gene>
    <name evidence="3" type="ORF">C0Z16_02335</name>
    <name evidence="2" type="ORF">LMG27174_00467</name>
</gene>
<feature type="compositionally biased region" description="Polar residues" evidence="1">
    <location>
        <begin position="1"/>
        <end position="10"/>
    </location>
</feature>
<dbReference type="Proteomes" id="UP000235659">
    <property type="component" value="Unassembled WGS sequence"/>
</dbReference>
<dbReference type="AlphaFoldDB" id="A0A2N7WY19"/>
<dbReference type="EMBL" id="PNXY01000001">
    <property type="protein sequence ID" value="PMS34408.1"/>
    <property type="molecule type" value="Genomic_DNA"/>
</dbReference>
<accession>A0A2N7WY19</accession>
<dbReference type="RefSeq" id="WP_102630605.1">
    <property type="nucleotide sequence ID" value="NZ_CADIJZ010000001.1"/>
</dbReference>
<evidence type="ECO:0000256" key="1">
    <source>
        <dbReference type="SAM" id="MobiDB-lite"/>
    </source>
</evidence>
<reference evidence="3 4" key="1">
    <citation type="submission" date="2018-01" db="EMBL/GenBank/DDBJ databases">
        <title>Whole genome analyses suggest that Burkholderia sensu lato contains two further novel genera in the rhizoxinica-symbiotica group Mycetohabitans gen. nov., and Trinickia gen. nov.: implications for the evolution of diazotrophy and nodulation in the Burkholderiaceae.</title>
        <authorList>
            <person name="Estrada-de los Santos P."/>
            <person name="Palmer M."/>
            <person name="Chavez-Ramirez B."/>
            <person name="Beukes C."/>
            <person name="Steenkamp E.T."/>
            <person name="Hirsch A.M."/>
            <person name="Manyaka P."/>
            <person name="Maluk M."/>
            <person name="Lafos M."/>
            <person name="Crook M."/>
            <person name="Gross E."/>
            <person name="Simon M.F."/>
            <person name="Bueno dos Reis Junior F."/>
            <person name="Poole P.S."/>
            <person name="Venter S.N."/>
            <person name="James E.K."/>
        </authorList>
    </citation>
    <scope>NUCLEOTIDE SEQUENCE [LARGE SCALE GENOMIC DNA]</scope>
    <source>
        <strain evidence="3 4">WSM 3937</strain>
    </source>
</reference>
<dbReference type="Proteomes" id="UP000494205">
    <property type="component" value="Unassembled WGS sequence"/>
</dbReference>
<feature type="region of interest" description="Disordered" evidence="1">
    <location>
        <begin position="1"/>
        <end position="62"/>
    </location>
</feature>
<evidence type="ECO:0000313" key="5">
    <source>
        <dbReference type="Proteomes" id="UP000494205"/>
    </source>
</evidence>
<evidence type="ECO:0000313" key="4">
    <source>
        <dbReference type="Proteomes" id="UP000235659"/>
    </source>
</evidence>
<reference evidence="2 5" key="2">
    <citation type="submission" date="2020-04" db="EMBL/GenBank/DDBJ databases">
        <authorList>
            <person name="De Canck E."/>
        </authorList>
    </citation>
    <scope>NUCLEOTIDE SEQUENCE [LARGE SCALE GENOMIC DNA]</scope>
    <source>
        <strain evidence="2 5">LMG 27174</strain>
    </source>
</reference>
<organism evidence="2 5">
    <name type="scientific">Paraburkholderia rhynchosiae</name>
    <dbReference type="NCBI Taxonomy" id="487049"/>
    <lineage>
        <taxon>Bacteria</taxon>
        <taxon>Pseudomonadati</taxon>
        <taxon>Pseudomonadota</taxon>
        <taxon>Betaproteobacteria</taxon>
        <taxon>Burkholderiales</taxon>
        <taxon>Burkholderiaceae</taxon>
        <taxon>Paraburkholderia</taxon>
    </lineage>
</organism>
<protein>
    <submittedName>
        <fullName evidence="2">Uncharacterized protein</fullName>
    </submittedName>
</protein>
<evidence type="ECO:0000313" key="3">
    <source>
        <dbReference type="EMBL" id="PMS34408.1"/>
    </source>
</evidence>
<keyword evidence="4" id="KW-1185">Reference proteome</keyword>
<proteinExistence type="predicted"/>
<sequence length="62" mass="6557">MANESTSESARPTPPRQSPNDPTAGDRRLSDQQKQSTKNEPAPSTPGRGENLPDPNEVGEAG</sequence>
<dbReference type="OrthoDB" id="9133833at2"/>
<dbReference type="EMBL" id="CADIJZ010000001">
    <property type="protein sequence ID" value="CAB3640327.1"/>
    <property type="molecule type" value="Genomic_DNA"/>
</dbReference>
<name>A0A2N7WY19_9BURK</name>
<evidence type="ECO:0000313" key="2">
    <source>
        <dbReference type="EMBL" id="CAB3640327.1"/>
    </source>
</evidence>